<dbReference type="InterPro" id="IPR000182">
    <property type="entry name" value="GNAT_dom"/>
</dbReference>
<proteinExistence type="predicted"/>
<evidence type="ECO:0000313" key="5">
    <source>
        <dbReference type="Proteomes" id="UP000553193"/>
    </source>
</evidence>
<dbReference type="InterPro" id="IPR016181">
    <property type="entry name" value="Acyl_CoA_acyltransferase"/>
</dbReference>
<gene>
    <name evidence="4" type="ORF">GGQ83_003143</name>
</gene>
<evidence type="ECO:0000256" key="1">
    <source>
        <dbReference type="ARBA" id="ARBA00022679"/>
    </source>
</evidence>
<dbReference type="GO" id="GO:0016747">
    <property type="term" value="F:acyltransferase activity, transferring groups other than amino-acyl groups"/>
    <property type="evidence" value="ECO:0007669"/>
    <property type="project" value="InterPro"/>
</dbReference>
<evidence type="ECO:0000313" key="4">
    <source>
        <dbReference type="EMBL" id="MBB3899683.1"/>
    </source>
</evidence>
<feature type="domain" description="N-acetyltransferase" evidence="3">
    <location>
        <begin position="1"/>
        <end position="173"/>
    </location>
</feature>
<dbReference type="Gene3D" id="3.40.630.30">
    <property type="match status" value="1"/>
</dbReference>
<dbReference type="PROSITE" id="PS51186">
    <property type="entry name" value="GNAT"/>
    <property type="match status" value="1"/>
</dbReference>
<comment type="caution">
    <text evidence="4">The sequence shown here is derived from an EMBL/GenBank/DDBJ whole genome shotgun (WGS) entry which is preliminary data.</text>
</comment>
<keyword evidence="5" id="KW-1185">Reference proteome</keyword>
<name>A0A840AGK2_9PROT</name>
<sequence>MTVEELDAPAAEAALPELAEILHGCVHGGASVGFILPFAPEDSAHWWRAKVLPAVAEGERRLLVARRAGRILGTAQLDLGTPPNQRHRAEVCKVLVHPDTRRQGLGRTLMAAVEPLARAEGRSLLTLDTVAGSAAQPLYESLGYVLVGVLPGWARAAREDRLEGTAIMYKRLG</sequence>
<dbReference type="PANTHER" id="PTHR43877">
    <property type="entry name" value="AMINOALKYLPHOSPHONATE N-ACETYLTRANSFERASE-RELATED-RELATED"/>
    <property type="match status" value="1"/>
</dbReference>
<dbReference type="PANTHER" id="PTHR43877:SF1">
    <property type="entry name" value="ACETYLTRANSFERASE"/>
    <property type="match status" value="1"/>
</dbReference>
<dbReference type="SUPFAM" id="SSF55729">
    <property type="entry name" value="Acyl-CoA N-acyltransferases (Nat)"/>
    <property type="match status" value="1"/>
</dbReference>
<keyword evidence="2" id="KW-0012">Acyltransferase</keyword>
<dbReference type="AlphaFoldDB" id="A0A840AGK2"/>
<dbReference type="Pfam" id="PF00583">
    <property type="entry name" value="Acetyltransf_1"/>
    <property type="match status" value="1"/>
</dbReference>
<dbReference type="Proteomes" id="UP000553193">
    <property type="component" value="Unassembled WGS sequence"/>
</dbReference>
<evidence type="ECO:0000259" key="3">
    <source>
        <dbReference type="PROSITE" id="PS51186"/>
    </source>
</evidence>
<protein>
    <submittedName>
        <fullName evidence="4">GNAT superfamily N-acetyltransferase</fullName>
    </submittedName>
</protein>
<organism evidence="4 5">
    <name type="scientific">Roseococcus suduntuyensis</name>
    <dbReference type="NCBI Taxonomy" id="455361"/>
    <lineage>
        <taxon>Bacteria</taxon>
        <taxon>Pseudomonadati</taxon>
        <taxon>Pseudomonadota</taxon>
        <taxon>Alphaproteobacteria</taxon>
        <taxon>Acetobacterales</taxon>
        <taxon>Roseomonadaceae</taxon>
        <taxon>Roseococcus</taxon>
    </lineage>
</organism>
<dbReference type="EMBL" id="JACIDJ010000006">
    <property type="protein sequence ID" value="MBB3899683.1"/>
    <property type="molecule type" value="Genomic_DNA"/>
</dbReference>
<evidence type="ECO:0000256" key="2">
    <source>
        <dbReference type="ARBA" id="ARBA00023315"/>
    </source>
</evidence>
<dbReference type="InterPro" id="IPR050832">
    <property type="entry name" value="Bact_Acetyltransf"/>
</dbReference>
<dbReference type="RefSeq" id="WP_184385687.1">
    <property type="nucleotide sequence ID" value="NZ_JACIDJ010000006.1"/>
</dbReference>
<dbReference type="CDD" id="cd04301">
    <property type="entry name" value="NAT_SF"/>
    <property type="match status" value="1"/>
</dbReference>
<keyword evidence="1 4" id="KW-0808">Transferase</keyword>
<reference evidence="4 5" key="1">
    <citation type="submission" date="2020-08" db="EMBL/GenBank/DDBJ databases">
        <title>Genomic Encyclopedia of Type Strains, Phase IV (KMG-IV): sequencing the most valuable type-strain genomes for metagenomic binning, comparative biology and taxonomic classification.</title>
        <authorList>
            <person name="Goeker M."/>
        </authorList>
    </citation>
    <scope>NUCLEOTIDE SEQUENCE [LARGE SCALE GENOMIC DNA]</scope>
    <source>
        <strain evidence="4 5">DSM 19979</strain>
    </source>
</reference>
<accession>A0A840AGK2</accession>